<sequence length="522" mass="57241">MAPAAQDRRKVHTVTTTIRKQHGSEAATADDTLDTTNGAAKESSPSKTTDSYRSSSAFNWPSATPDVHVTRHFLIPQIQGIIPGIRYALHVDNASPSSPHSLRPSHDVTSTVPMMLLTSAPPPPRHSKYPRISPPGFLYPEEIVPHTAISAQTSNPLQYQDSVRHNKSPYHSDIMSRMDYELSYLPTGYKLLFVGTLAIMVLGVVWAVMVWVVNAWMDMRSITNKGKTTRKRRAKSMGEEKRPIDKVSKYAHRHGGSDETWVDTTTNMDMDSDSAVTSAAQVPFSYLGNNGHIGENIEMKYRPRNRTSQFNRPRSQPIHTEARDRTHTFHRRIPSPPSANPRSNHPPTPTVRARHSPTPSVASSPVNPFLDPSPNGPLQPGTGGVLVKRTSSEWKTERAAFFATKTATSTPVSRSVSPAPSRTNDHSSETFELDIADIEALEAGTAPLTGRRQPQSDFNPSFTGSGLVEKSKSWIDEGVGFVDGAVSAVAAQIGRWTDDDGGDESLLLPYTRQGRERGVSVA</sequence>
<keyword evidence="2" id="KW-1133">Transmembrane helix</keyword>
<dbReference type="KEGG" id="aalt:CC77DRAFT_1059339"/>
<evidence type="ECO:0000313" key="5">
    <source>
        <dbReference type="Proteomes" id="UP000077248"/>
    </source>
</evidence>
<name>A0A177DRK7_ALTAL</name>
<feature type="compositionally biased region" description="Polar residues" evidence="1">
    <location>
        <begin position="357"/>
        <end position="366"/>
    </location>
</feature>
<feature type="transmembrane region" description="Helical" evidence="2">
    <location>
        <begin position="191"/>
        <end position="217"/>
    </location>
</feature>
<dbReference type="Proteomes" id="UP000077248">
    <property type="component" value="Unassembled WGS sequence"/>
</dbReference>
<evidence type="ECO:0000256" key="2">
    <source>
        <dbReference type="SAM" id="Phobius"/>
    </source>
</evidence>
<feature type="compositionally biased region" description="Low complexity" evidence="1">
    <location>
        <begin position="407"/>
        <end position="422"/>
    </location>
</feature>
<feature type="region of interest" description="Disordered" evidence="1">
    <location>
        <begin position="1"/>
        <end position="56"/>
    </location>
</feature>
<protein>
    <submittedName>
        <fullName evidence="3">Uncharacterized protein</fullName>
    </submittedName>
</protein>
<reference evidence="3 5" key="1">
    <citation type="submission" date="2016-05" db="EMBL/GenBank/DDBJ databases">
        <title>Comparative analysis of secretome profiles of manganese(II)-oxidizing ascomycete fungi.</title>
        <authorList>
            <consortium name="DOE Joint Genome Institute"/>
            <person name="Zeiner C.A."/>
            <person name="Purvine S.O."/>
            <person name="Zink E.M."/>
            <person name="Wu S."/>
            <person name="Pasa-Tolic L."/>
            <person name="Chaput D.L."/>
            <person name="Haridas S."/>
            <person name="Grigoriev I.V."/>
            <person name="Santelli C.M."/>
            <person name="Hansel C.M."/>
        </authorList>
    </citation>
    <scope>NUCLEOTIDE SEQUENCE [LARGE SCALE GENOMIC DNA]</scope>
    <source>
        <strain evidence="3 5">SRC1lrK2f</strain>
    </source>
</reference>
<feature type="compositionally biased region" description="Pro residues" evidence="1">
    <location>
        <begin position="334"/>
        <end position="349"/>
    </location>
</feature>
<keyword evidence="5" id="KW-1185">Reference proteome</keyword>
<dbReference type="AlphaFoldDB" id="A0A177DRK7"/>
<dbReference type="OMA" id="RTWRAKK"/>
<dbReference type="VEuPathDB" id="FungiDB:CC77DRAFT_1059339"/>
<organism evidence="3 5">
    <name type="scientific">Alternaria alternata</name>
    <name type="common">Alternaria rot fungus</name>
    <name type="synonym">Torula alternata</name>
    <dbReference type="NCBI Taxonomy" id="5599"/>
    <lineage>
        <taxon>Eukaryota</taxon>
        <taxon>Fungi</taxon>
        <taxon>Dikarya</taxon>
        <taxon>Ascomycota</taxon>
        <taxon>Pezizomycotina</taxon>
        <taxon>Dothideomycetes</taxon>
        <taxon>Pleosporomycetidae</taxon>
        <taxon>Pleosporales</taxon>
        <taxon>Pleosporineae</taxon>
        <taxon>Pleosporaceae</taxon>
        <taxon>Alternaria</taxon>
        <taxon>Alternaria sect. Alternaria</taxon>
        <taxon>Alternaria alternata complex</taxon>
    </lineage>
</organism>
<feature type="compositionally biased region" description="Polar residues" evidence="1">
    <location>
        <begin position="43"/>
        <end position="56"/>
    </location>
</feature>
<accession>A0A177DRK7</accession>
<evidence type="ECO:0000313" key="3">
    <source>
        <dbReference type="EMBL" id="OAG22434.1"/>
    </source>
</evidence>
<keyword evidence="2" id="KW-0812">Transmembrane</keyword>
<reference evidence="4" key="3">
    <citation type="journal article" date="2019" name="J. ISSAAS">
        <title>Genomics, evolutionary history and diagnostics of the Alternaria alternata species group including apple and Asian pear pathotypes.</title>
        <authorList>
            <person name="Armitage A.D."/>
            <person name="Cockerton H.M."/>
            <person name="Sreenivasaprasad S."/>
            <person name="Woodhall J."/>
            <person name="Lane C."/>
            <person name="Harrison R.J."/>
            <person name="Clarkson J.P."/>
        </authorList>
    </citation>
    <scope>NUCLEOTIDE SEQUENCE</scope>
    <source>
        <strain evidence="4">FERA 1177</strain>
    </source>
</reference>
<dbReference type="GeneID" id="29113819"/>
<reference evidence="6" key="2">
    <citation type="journal article" date="2019" name="bioRxiv">
        <title>Genomics, evolutionary history and diagnostics of the Alternaria alternata species group including apple and Asian pear pathotypes.</title>
        <authorList>
            <person name="Armitage A.D."/>
            <person name="Cockerton H.M."/>
            <person name="Sreenivasaprasad S."/>
            <person name="Woodhall J.W."/>
            <person name="Lane C.R."/>
            <person name="Harrison R.J."/>
            <person name="Clarkson J.P."/>
        </authorList>
    </citation>
    <scope>NUCLEOTIDE SEQUENCE [LARGE SCALE GENOMIC DNA]</scope>
    <source>
        <strain evidence="6">FERA 1177</strain>
    </source>
</reference>
<dbReference type="Proteomes" id="UP000291422">
    <property type="component" value="Unassembled WGS sequence"/>
</dbReference>
<feature type="region of interest" description="Disordered" evidence="1">
    <location>
        <begin position="302"/>
        <end position="385"/>
    </location>
</feature>
<keyword evidence="2" id="KW-0472">Membrane</keyword>
<dbReference type="EMBL" id="PDXD01000003">
    <property type="protein sequence ID" value="RYN80841.1"/>
    <property type="molecule type" value="Genomic_DNA"/>
</dbReference>
<proteinExistence type="predicted"/>
<dbReference type="EMBL" id="KV441474">
    <property type="protein sequence ID" value="OAG22434.1"/>
    <property type="molecule type" value="Genomic_DNA"/>
</dbReference>
<feature type="compositionally biased region" description="Polar residues" evidence="1">
    <location>
        <begin position="306"/>
        <end position="318"/>
    </location>
</feature>
<evidence type="ECO:0000313" key="6">
    <source>
        <dbReference type="Proteomes" id="UP000291422"/>
    </source>
</evidence>
<feature type="region of interest" description="Disordered" evidence="1">
    <location>
        <begin position="407"/>
        <end position="427"/>
    </location>
</feature>
<evidence type="ECO:0000313" key="4">
    <source>
        <dbReference type="EMBL" id="RYN80841.1"/>
    </source>
</evidence>
<gene>
    <name evidence="4" type="ORF">AA0117_g2560</name>
    <name evidence="3" type="ORF">CC77DRAFT_1059339</name>
</gene>
<feature type="compositionally biased region" description="Low complexity" evidence="1">
    <location>
        <begin position="26"/>
        <end position="40"/>
    </location>
</feature>
<evidence type="ECO:0000256" key="1">
    <source>
        <dbReference type="SAM" id="MobiDB-lite"/>
    </source>
</evidence>
<dbReference type="RefSeq" id="XP_018387855.1">
    <property type="nucleotide sequence ID" value="XM_018528225.1"/>
</dbReference>